<dbReference type="Pfam" id="PF01081">
    <property type="entry name" value="Aldolase"/>
    <property type="match status" value="1"/>
</dbReference>
<dbReference type="PROSITE" id="PS00159">
    <property type="entry name" value="ALDOLASE_KDPG_KHG_1"/>
    <property type="match status" value="1"/>
</dbReference>
<sequence>MVTCVNDVQHDERPTIGPILPVVIPDDPRHADALGDALVEGGVTAVEVTLRTPTALDTLAALAARGDLLVGAGTVRRAEQAEEAVGRGARFVVSPGFAPAVVRFCRDADVPAVPGAATATEIQTALDAGLDTVKFFPARQLGGPAMVQALAAPFPDVRFVPTGGITPDVIADYLALPSVSTVGATWVVAPELIAGRRWDEIVGRVRTALAAAERAS</sequence>
<dbReference type="NCBIfam" id="TIGR01182">
    <property type="entry name" value="eda"/>
    <property type="match status" value="1"/>
</dbReference>
<dbReference type="CDD" id="cd00452">
    <property type="entry name" value="KDPG_aldolase"/>
    <property type="match status" value="1"/>
</dbReference>
<accession>A0ABW7ZJ64</accession>
<organism evidence="9 10">
    <name type="scientific">Micromonospora maritima</name>
    <dbReference type="NCBI Taxonomy" id="986711"/>
    <lineage>
        <taxon>Bacteria</taxon>
        <taxon>Bacillati</taxon>
        <taxon>Actinomycetota</taxon>
        <taxon>Actinomycetes</taxon>
        <taxon>Micromonosporales</taxon>
        <taxon>Micromonosporaceae</taxon>
        <taxon>Micromonospora</taxon>
    </lineage>
</organism>
<evidence type="ECO:0000256" key="5">
    <source>
        <dbReference type="ARBA" id="ARBA00013063"/>
    </source>
</evidence>
<keyword evidence="10" id="KW-1185">Reference proteome</keyword>
<dbReference type="SUPFAM" id="SSF51569">
    <property type="entry name" value="Aldolase"/>
    <property type="match status" value="1"/>
</dbReference>
<dbReference type="InterPro" id="IPR013785">
    <property type="entry name" value="Aldolase_TIM"/>
</dbReference>
<comment type="catalytic activity">
    <reaction evidence="1">
        <text>2-dehydro-3-deoxy-6-phospho-D-gluconate = D-glyceraldehyde 3-phosphate + pyruvate</text>
        <dbReference type="Rhea" id="RHEA:17089"/>
        <dbReference type="ChEBI" id="CHEBI:15361"/>
        <dbReference type="ChEBI" id="CHEBI:57569"/>
        <dbReference type="ChEBI" id="CHEBI:59776"/>
        <dbReference type="EC" id="4.1.2.14"/>
    </reaction>
</comment>
<evidence type="ECO:0000256" key="2">
    <source>
        <dbReference type="ARBA" id="ARBA00004736"/>
    </source>
</evidence>
<evidence type="ECO:0000256" key="7">
    <source>
        <dbReference type="ARBA" id="ARBA00023270"/>
    </source>
</evidence>
<dbReference type="InterPro" id="IPR031338">
    <property type="entry name" value="KDPG/KHG_AS_2"/>
</dbReference>
<reference evidence="9 10" key="1">
    <citation type="submission" date="2024-10" db="EMBL/GenBank/DDBJ databases">
        <title>The Natural Products Discovery Center: Release of the First 8490 Sequenced Strains for Exploring Actinobacteria Biosynthetic Diversity.</title>
        <authorList>
            <person name="Kalkreuter E."/>
            <person name="Kautsar S.A."/>
            <person name="Yang D."/>
            <person name="Bader C.D."/>
            <person name="Teijaro C.N."/>
            <person name="Fluegel L."/>
            <person name="Davis C.M."/>
            <person name="Simpson J.R."/>
            <person name="Lauterbach L."/>
            <person name="Steele A.D."/>
            <person name="Gui C."/>
            <person name="Meng S."/>
            <person name="Li G."/>
            <person name="Viehrig K."/>
            <person name="Ye F."/>
            <person name="Su P."/>
            <person name="Kiefer A.F."/>
            <person name="Nichols A."/>
            <person name="Cepeda A.J."/>
            <person name="Yan W."/>
            <person name="Fan B."/>
            <person name="Jiang Y."/>
            <person name="Adhikari A."/>
            <person name="Zheng C.-J."/>
            <person name="Schuster L."/>
            <person name="Cowan T.M."/>
            <person name="Smanski M.J."/>
            <person name="Chevrette M.G."/>
            <person name="De Carvalho L.P.S."/>
            <person name="Shen B."/>
        </authorList>
    </citation>
    <scope>NUCLEOTIDE SEQUENCE [LARGE SCALE GENOMIC DNA]</scope>
    <source>
        <strain evidence="9 10">NPDC049845</strain>
    </source>
</reference>
<evidence type="ECO:0000256" key="8">
    <source>
        <dbReference type="ARBA" id="ARBA00023277"/>
    </source>
</evidence>
<dbReference type="RefSeq" id="WP_396762131.1">
    <property type="nucleotide sequence ID" value="NZ_JBITLA010000003.1"/>
</dbReference>
<gene>
    <name evidence="9" type="ORF">ACIBP4_11355</name>
</gene>
<name>A0ABW7ZJ64_9ACTN</name>
<dbReference type="EMBL" id="JBITLE010000003">
    <property type="protein sequence ID" value="MFI7262885.1"/>
    <property type="molecule type" value="Genomic_DNA"/>
</dbReference>
<dbReference type="PANTHER" id="PTHR30246:SF1">
    <property type="entry name" value="2-DEHYDRO-3-DEOXY-6-PHOSPHOGALACTONATE ALDOLASE-RELATED"/>
    <property type="match status" value="1"/>
</dbReference>
<comment type="caution">
    <text evidence="9">The sequence shown here is derived from an EMBL/GenBank/DDBJ whole genome shotgun (WGS) entry which is preliminary data.</text>
</comment>
<dbReference type="Gene3D" id="3.20.20.70">
    <property type="entry name" value="Aldolase class I"/>
    <property type="match status" value="1"/>
</dbReference>
<protein>
    <recommendedName>
        <fullName evidence="5">2-dehydro-3-deoxy-phosphogluconate aldolase</fullName>
        <ecNumber evidence="5">4.1.2.14</ecNumber>
    </recommendedName>
</protein>
<evidence type="ECO:0000313" key="10">
    <source>
        <dbReference type="Proteomes" id="UP001612812"/>
    </source>
</evidence>
<dbReference type="InterPro" id="IPR031337">
    <property type="entry name" value="KDPG/KHG_AS_1"/>
</dbReference>
<evidence type="ECO:0000313" key="9">
    <source>
        <dbReference type="EMBL" id="MFI7262885.1"/>
    </source>
</evidence>
<keyword evidence="8" id="KW-0119">Carbohydrate metabolism</keyword>
<evidence type="ECO:0000256" key="1">
    <source>
        <dbReference type="ARBA" id="ARBA00000654"/>
    </source>
</evidence>
<comment type="subunit">
    <text evidence="4">Homotrimer.</text>
</comment>
<keyword evidence="6" id="KW-0456">Lyase</keyword>
<dbReference type="Proteomes" id="UP001612812">
    <property type="component" value="Unassembled WGS sequence"/>
</dbReference>
<dbReference type="EC" id="4.1.2.14" evidence="5"/>
<dbReference type="InterPro" id="IPR000887">
    <property type="entry name" value="Aldlse_KDPG_KHG"/>
</dbReference>
<evidence type="ECO:0000256" key="6">
    <source>
        <dbReference type="ARBA" id="ARBA00023239"/>
    </source>
</evidence>
<comment type="similarity">
    <text evidence="3">Belongs to the KHG/KDPG aldolase family.</text>
</comment>
<dbReference type="PANTHER" id="PTHR30246">
    <property type="entry name" value="2-KETO-3-DEOXY-6-PHOSPHOGLUCONATE ALDOLASE"/>
    <property type="match status" value="1"/>
</dbReference>
<keyword evidence="7" id="KW-0704">Schiff base</keyword>
<proteinExistence type="inferred from homology"/>
<evidence type="ECO:0000256" key="3">
    <source>
        <dbReference type="ARBA" id="ARBA00006906"/>
    </source>
</evidence>
<dbReference type="PROSITE" id="PS00160">
    <property type="entry name" value="ALDOLASE_KDPG_KHG_2"/>
    <property type="match status" value="1"/>
</dbReference>
<comment type="pathway">
    <text evidence="2">Carbohydrate acid metabolism; 2-dehydro-3-deoxy-D-gluconate degradation; D-glyceraldehyde 3-phosphate and pyruvate from 2-dehydro-3-deoxy-D-gluconate: step 2/2.</text>
</comment>
<evidence type="ECO:0000256" key="4">
    <source>
        <dbReference type="ARBA" id="ARBA00011233"/>
    </source>
</evidence>